<dbReference type="PANTHER" id="PTHR45737:SF6">
    <property type="entry name" value="VON WILLEBRAND FACTOR A DOMAIN-CONTAINING PROTEIN 5A"/>
    <property type="match status" value="1"/>
</dbReference>
<name>A0A2P1PSF2_9GAMM</name>
<gene>
    <name evidence="4" type="ORF">C7S18_11445</name>
</gene>
<dbReference type="Pfam" id="PF00092">
    <property type="entry name" value="VWA"/>
    <property type="match status" value="1"/>
</dbReference>
<keyword evidence="5" id="KW-1185">Reference proteome</keyword>
<evidence type="ECO:0008006" key="6">
    <source>
        <dbReference type="Google" id="ProtNLM"/>
    </source>
</evidence>
<dbReference type="InterPro" id="IPR002035">
    <property type="entry name" value="VWF_A"/>
</dbReference>
<feature type="region of interest" description="Disordered" evidence="1">
    <location>
        <begin position="1"/>
        <end position="20"/>
    </location>
</feature>
<dbReference type="PANTHER" id="PTHR45737">
    <property type="entry name" value="VON WILLEBRAND FACTOR A DOMAIN-CONTAINING PROTEIN 5A"/>
    <property type="match status" value="1"/>
</dbReference>
<dbReference type="PROSITE" id="PS50234">
    <property type="entry name" value="VWFA"/>
    <property type="match status" value="1"/>
</dbReference>
<dbReference type="SUPFAM" id="SSF53300">
    <property type="entry name" value="vWA-like"/>
    <property type="match status" value="1"/>
</dbReference>
<dbReference type="Proteomes" id="UP000241074">
    <property type="component" value="Chromosome"/>
</dbReference>
<dbReference type="InterPro" id="IPR036465">
    <property type="entry name" value="vWFA_dom_sf"/>
</dbReference>
<sequence>MSTPQSILSTIPSTRKRPNNTPLAASALRVNIRGLIAEFELRHEFRNDTRQAIEAIFTIPVPLDAAFLGMTATLAGDTLRATVQPTKTAETRYDDAIDHGHSAVLLEQLEPGLLCLNLGNLKPGETGSITLTFATALACSDTAARLVLPLVHRPRYGRYHMEPYAVPTTDFAVEYPLELDVTIHGDLAQCPITCTHPGVRFASHAGSLQLQVSSAMLDRDLVVQIDLSRMPVTQIRWLDDGDQMIALLALFAPGATDVTRQAPIDLCLLLDCSGSMAGDAIVQSRAALAAITNALINEDRIHVIRFGSSLVPLFRRPMAASAPVKAALLDLQQTIDADLGGTEMAAALDAAVHSLQRGDRADSRKVIILVTDGAVQPSQLRDASAHAAQAGVRVFVVAVGSSAGVDALQPLADATQGVLERAVPAEPIDGGVMRHFRRARAGRAIALELGCPEGTRMPPMAPLYPGDAGLLPLFIVKAVAGSVRAQWADQRFEFDAPSTVEYDAAARAYAGKRLLDATRDQAARESIAMRYRLLSAETSAVLVKLRADANEVDSMLVTISVPHMVSEGVVCAAPLPAPGSIPLSRKSAPAPGTLAFDRLPAGGPASASPAMVYCEAPFESAPMERGTTRSPPLSPAKRQQAEILLLAWLIAHLLDRDGSSDDNRSPFDRWPTDDAILIERYLGERGMTLGNATNDLALLGELLDRPYAPELNEAQEITLARLRAIVAT</sequence>
<protein>
    <recommendedName>
        <fullName evidence="6">VWFA domain-containing protein</fullName>
    </recommendedName>
</protein>
<dbReference type="AlphaFoldDB" id="A0A2P1PSF2"/>
<reference evidence="4 5" key="1">
    <citation type="submission" date="2018-03" db="EMBL/GenBank/DDBJ databases">
        <title>Ahniella affigens gen. nov., sp. nov., a gammaproteobacterium isolated from sandy soil near a stream.</title>
        <authorList>
            <person name="Ko Y."/>
            <person name="Kim J.-H."/>
        </authorList>
    </citation>
    <scope>NUCLEOTIDE SEQUENCE [LARGE SCALE GENOMIC DNA]</scope>
    <source>
        <strain evidence="4 5">D13</strain>
    </source>
</reference>
<dbReference type="Pfam" id="PF08487">
    <property type="entry name" value="VIT"/>
    <property type="match status" value="1"/>
</dbReference>
<feature type="domain" description="VIT" evidence="3">
    <location>
        <begin position="7"/>
        <end position="135"/>
    </location>
</feature>
<dbReference type="KEGG" id="xba:C7S18_11445"/>
<dbReference type="SMART" id="SM00327">
    <property type="entry name" value="VWA"/>
    <property type="match status" value="1"/>
</dbReference>
<dbReference type="OrthoDB" id="9784383at2"/>
<accession>A0A2P1PSF2</accession>
<proteinExistence type="predicted"/>
<dbReference type="PROSITE" id="PS51468">
    <property type="entry name" value="VIT"/>
    <property type="match status" value="1"/>
</dbReference>
<dbReference type="EMBL" id="CP027860">
    <property type="protein sequence ID" value="AVP97773.1"/>
    <property type="molecule type" value="Genomic_DNA"/>
</dbReference>
<feature type="domain" description="VWFA" evidence="2">
    <location>
        <begin position="265"/>
        <end position="440"/>
    </location>
</feature>
<evidence type="ECO:0000313" key="5">
    <source>
        <dbReference type="Proteomes" id="UP000241074"/>
    </source>
</evidence>
<organism evidence="4 5">
    <name type="scientific">Ahniella affigens</name>
    <dbReference type="NCBI Taxonomy" id="2021234"/>
    <lineage>
        <taxon>Bacteria</taxon>
        <taxon>Pseudomonadati</taxon>
        <taxon>Pseudomonadota</taxon>
        <taxon>Gammaproteobacteria</taxon>
        <taxon>Lysobacterales</taxon>
        <taxon>Rhodanobacteraceae</taxon>
        <taxon>Ahniella</taxon>
    </lineage>
</organism>
<dbReference type="Gene3D" id="3.40.50.410">
    <property type="entry name" value="von Willebrand factor, type A domain"/>
    <property type="match status" value="1"/>
</dbReference>
<evidence type="ECO:0000259" key="2">
    <source>
        <dbReference type="PROSITE" id="PS50234"/>
    </source>
</evidence>
<dbReference type="RefSeq" id="WP_106891694.1">
    <property type="nucleotide sequence ID" value="NZ_CP027860.1"/>
</dbReference>
<evidence type="ECO:0000256" key="1">
    <source>
        <dbReference type="SAM" id="MobiDB-lite"/>
    </source>
</evidence>
<dbReference type="CDD" id="cd00198">
    <property type="entry name" value="vWFA"/>
    <property type="match status" value="1"/>
</dbReference>
<evidence type="ECO:0000259" key="3">
    <source>
        <dbReference type="PROSITE" id="PS51468"/>
    </source>
</evidence>
<reference evidence="4 5" key="2">
    <citation type="submission" date="2018-03" db="EMBL/GenBank/DDBJ databases">
        <authorList>
            <person name="Keele B.F."/>
        </authorList>
    </citation>
    <scope>NUCLEOTIDE SEQUENCE [LARGE SCALE GENOMIC DNA]</scope>
    <source>
        <strain evidence="4 5">D13</strain>
    </source>
</reference>
<evidence type="ECO:0000313" key="4">
    <source>
        <dbReference type="EMBL" id="AVP97773.1"/>
    </source>
</evidence>
<dbReference type="InterPro" id="IPR013694">
    <property type="entry name" value="VIT"/>
</dbReference>